<keyword evidence="2" id="KW-1133">Transmembrane helix</keyword>
<keyword evidence="4" id="KW-1185">Reference proteome</keyword>
<keyword evidence="2" id="KW-0812">Transmembrane</keyword>
<proteinExistence type="predicted"/>
<feature type="compositionally biased region" description="Basic and acidic residues" evidence="1">
    <location>
        <begin position="13"/>
        <end position="23"/>
    </location>
</feature>
<feature type="transmembrane region" description="Helical" evidence="2">
    <location>
        <begin position="157"/>
        <end position="175"/>
    </location>
</feature>
<evidence type="ECO:0000313" key="4">
    <source>
        <dbReference type="Proteomes" id="UP000299102"/>
    </source>
</evidence>
<protein>
    <submittedName>
        <fullName evidence="3">Uncharacterized protein</fullName>
    </submittedName>
</protein>
<comment type="caution">
    <text evidence="3">The sequence shown here is derived from an EMBL/GenBank/DDBJ whole genome shotgun (WGS) entry which is preliminary data.</text>
</comment>
<evidence type="ECO:0000256" key="1">
    <source>
        <dbReference type="SAM" id="MobiDB-lite"/>
    </source>
</evidence>
<dbReference type="AlphaFoldDB" id="A0A4C1VMS3"/>
<dbReference type="EMBL" id="BGZK01000359">
    <property type="protein sequence ID" value="GBP39065.1"/>
    <property type="molecule type" value="Genomic_DNA"/>
</dbReference>
<evidence type="ECO:0000313" key="3">
    <source>
        <dbReference type="EMBL" id="GBP39065.1"/>
    </source>
</evidence>
<dbReference type="Proteomes" id="UP000299102">
    <property type="component" value="Unassembled WGS sequence"/>
</dbReference>
<keyword evidence="2" id="KW-0472">Membrane</keyword>
<gene>
    <name evidence="3" type="ORF">EVAR_27423_1</name>
</gene>
<feature type="transmembrane region" description="Helical" evidence="2">
    <location>
        <begin position="122"/>
        <end position="145"/>
    </location>
</feature>
<accession>A0A4C1VMS3</accession>
<sequence>MKVENSATNAFELRQRDKGRRVNEPPTHTGHVSESRECIVHRQVHHLSALLYKHQMSSEYGARIEQPHVACGQLSMRAFGRCRAERPLLRTQSGIGIGIESGTAIRIVIQSVIARNKRLRSLFYVSSMGGTVPHADIFVNALMPWNFLTTIQPAAKQSPNSEIIAYVMIISLYLAQRRRHRYSKSRCSDSIFLVRSDIPKVVIWNILQSEAYSGRSRDTTIYGKRCNGVKPERDEEEGRVGECNTCAVYHSQLIQSGTVSCVVLYHAAFISS</sequence>
<feature type="region of interest" description="Disordered" evidence="1">
    <location>
        <begin position="1"/>
        <end position="34"/>
    </location>
</feature>
<organism evidence="3 4">
    <name type="scientific">Eumeta variegata</name>
    <name type="common">Bagworm moth</name>
    <name type="synonym">Eumeta japonica</name>
    <dbReference type="NCBI Taxonomy" id="151549"/>
    <lineage>
        <taxon>Eukaryota</taxon>
        <taxon>Metazoa</taxon>
        <taxon>Ecdysozoa</taxon>
        <taxon>Arthropoda</taxon>
        <taxon>Hexapoda</taxon>
        <taxon>Insecta</taxon>
        <taxon>Pterygota</taxon>
        <taxon>Neoptera</taxon>
        <taxon>Endopterygota</taxon>
        <taxon>Lepidoptera</taxon>
        <taxon>Glossata</taxon>
        <taxon>Ditrysia</taxon>
        <taxon>Tineoidea</taxon>
        <taxon>Psychidae</taxon>
        <taxon>Oiketicinae</taxon>
        <taxon>Eumeta</taxon>
    </lineage>
</organism>
<reference evidence="3 4" key="1">
    <citation type="journal article" date="2019" name="Commun. Biol.">
        <title>The bagworm genome reveals a unique fibroin gene that provides high tensile strength.</title>
        <authorList>
            <person name="Kono N."/>
            <person name="Nakamura H."/>
            <person name="Ohtoshi R."/>
            <person name="Tomita M."/>
            <person name="Numata K."/>
            <person name="Arakawa K."/>
        </authorList>
    </citation>
    <scope>NUCLEOTIDE SEQUENCE [LARGE SCALE GENOMIC DNA]</scope>
</reference>
<name>A0A4C1VMS3_EUMVA</name>
<evidence type="ECO:0000256" key="2">
    <source>
        <dbReference type="SAM" id="Phobius"/>
    </source>
</evidence>